<protein>
    <submittedName>
        <fullName evidence="1">Uncharacterized protein</fullName>
    </submittedName>
</protein>
<comment type="caution">
    <text evidence="1">The sequence shown here is derived from an EMBL/GenBank/DDBJ whole genome shotgun (WGS) entry which is preliminary data.</text>
</comment>
<organism evidence="1 2">
    <name type="scientific">Planococcus salinarum</name>
    <dbReference type="NCBI Taxonomy" id="622695"/>
    <lineage>
        <taxon>Bacteria</taxon>
        <taxon>Bacillati</taxon>
        <taxon>Bacillota</taxon>
        <taxon>Bacilli</taxon>
        <taxon>Bacillales</taxon>
        <taxon>Caryophanaceae</taxon>
        <taxon>Planococcus</taxon>
    </lineage>
</organism>
<dbReference type="Proteomes" id="UP000242153">
    <property type="component" value="Unassembled WGS sequence"/>
</dbReference>
<keyword evidence="2" id="KW-1185">Reference proteome</keyword>
<dbReference type="EMBL" id="MBQG01000132">
    <property type="protein sequence ID" value="OHX49049.1"/>
    <property type="molecule type" value="Genomic_DNA"/>
</dbReference>
<name>A0ABX3CU77_9BACL</name>
<accession>A0ABX3CU77</accession>
<evidence type="ECO:0000313" key="1">
    <source>
        <dbReference type="EMBL" id="OHX49049.1"/>
    </source>
</evidence>
<evidence type="ECO:0000313" key="2">
    <source>
        <dbReference type="Proteomes" id="UP000242153"/>
    </source>
</evidence>
<gene>
    <name evidence="1" type="ORF">BB776_04500</name>
</gene>
<sequence length="73" mass="8071">MNAHAFCSNHTDKVLCDPVVIGQFRMERATGKLSGVRYDNSAFVFAQDFSAWTGRENVGSADKDGIKRCIQSD</sequence>
<reference evidence="1" key="1">
    <citation type="submission" date="2016-07" db="EMBL/GenBank/DDBJ databases">
        <title>Draft genome Planococcus salivarum.</title>
        <authorList>
            <person name="See-Too W.S."/>
        </authorList>
    </citation>
    <scope>NUCLEOTIDE SEQUENCE [LARGE SCALE GENOMIC DNA]</scope>
    <source>
        <strain evidence="1">DSM 23820</strain>
    </source>
</reference>
<proteinExistence type="predicted"/>